<evidence type="ECO:0000256" key="1">
    <source>
        <dbReference type="SAM" id="Phobius"/>
    </source>
</evidence>
<protein>
    <submittedName>
        <fullName evidence="2">DUF6080 domain-containing protein</fullName>
    </submittedName>
</protein>
<dbReference type="RefSeq" id="WP_377497762.1">
    <property type="nucleotide sequence ID" value="NZ_JBHMDO010000033.1"/>
</dbReference>
<feature type="transmembrane region" description="Helical" evidence="1">
    <location>
        <begin position="100"/>
        <end position="121"/>
    </location>
</feature>
<keyword evidence="3" id="KW-1185">Reference proteome</keyword>
<name>A0ABV5KT95_9BACL</name>
<feature type="transmembrane region" description="Helical" evidence="1">
    <location>
        <begin position="155"/>
        <end position="172"/>
    </location>
</feature>
<feature type="transmembrane region" description="Helical" evidence="1">
    <location>
        <begin position="184"/>
        <end position="210"/>
    </location>
</feature>
<gene>
    <name evidence="2" type="ORF">ACFFSY_21185</name>
</gene>
<feature type="transmembrane region" description="Helical" evidence="1">
    <location>
        <begin position="14"/>
        <end position="36"/>
    </location>
</feature>
<dbReference type="EMBL" id="JBHMDO010000033">
    <property type="protein sequence ID" value="MFB9328454.1"/>
    <property type="molecule type" value="Genomic_DNA"/>
</dbReference>
<evidence type="ECO:0000313" key="2">
    <source>
        <dbReference type="EMBL" id="MFB9328454.1"/>
    </source>
</evidence>
<feature type="transmembrane region" description="Helical" evidence="1">
    <location>
        <begin position="339"/>
        <end position="358"/>
    </location>
</feature>
<feature type="transmembrane region" description="Helical" evidence="1">
    <location>
        <begin position="127"/>
        <end position="148"/>
    </location>
</feature>
<evidence type="ECO:0000313" key="3">
    <source>
        <dbReference type="Proteomes" id="UP001589747"/>
    </source>
</evidence>
<feature type="transmembrane region" description="Helical" evidence="1">
    <location>
        <begin position="364"/>
        <end position="384"/>
    </location>
</feature>
<dbReference type="Proteomes" id="UP001589747">
    <property type="component" value="Unassembled WGS sequence"/>
</dbReference>
<keyword evidence="1" id="KW-0812">Transmembrane</keyword>
<proteinExistence type="predicted"/>
<reference evidence="2 3" key="1">
    <citation type="submission" date="2024-09" db="EMBL/GenBank/DDBJ databases">
        <authorList>
            <person name="Sun Q."/>
            <person name="Mori K."/>
        </authorList>
    </citation>
    <scope>NUCLEOTIDE SEQUENCE [LARGE SCALE GENOMIC DNA]</scope>
    <source>
        <strain evidence="2 3">TISTR 2452</strain>
    </source>
</reference>
<organism evidence="2 3">
    <name type="scientific">Paenibacillus aurantiacus</name>
    <dbReference type="NCBI Taxonomy" id="1936118"/>
    <lineage>
        <taxon>Bacteria</taxon>
        <taxon>Bacillati</taxon>
        <taxon>Bacillota</taxon>
        <taxon>Bacilli</taxon>
        <taxon>Bacillales</taxon>
        <taxon>Paenibacillaceae</taxon>
        <taxon>Paenibacillus</taxon>
    </lineage>
</organism>
<comment type="caution">
    <text evidence="2">The sequence shown here is derived from an EMBL/GenBank/DDBJ whole genome shotgun (WGS) entry which is preliminary data.</text>
</comment>
<feature type="transmembrane region" description="Helical" evidence="1">
    <location>
        <begin position="222"/>
        <end position="244"/>
    </location>
</feature>
<feature type="transmembrane region" description="Helical" evidence="1">
    <location>
        <begin position="308"/>
        <end position="327"/>
    </location>
</feature>
<keyword evidence="1" id="KW-1133">Transmembrane helix</keyword>
<keyword evidence="1" id="KW-0472">Membrane</keyword>
<feature type="transmembrane region" description="Helical" evidence="1">
    <location>
        <begin position="393"/>
        <end position="412"/>
    </location>
</feature>
<sequence length="438" mass="47907">MKFLASWFTSKRDAAVGALIALLVALYCIMLNLPFIRFMDEQASLLAEHSPFYGAPFTLNLFNFDPSLYYGFDNATIIHPLFNVIKGALAYIAVHLGGNLFFLVLQACLNALSAVMIYVYLRKSSPGSGIVVPAAYGLLFGMSSYSLFSSLVPDSYPYAQCFLLLSVLYLQYSRQRGQISPLPTAAYALGHFAVTSTNVVPFAASAFVTLFRKPYKTSIKKLLSAAGLLLVLIAIGTLVQGLLFDGHSWASDWRNNLSSGGYSYVAPFSLPHHWKTVYMLFISPVLTPTIRLLDPGIVAFVTDLSAMYPLYVTVGGGFLLLLAVLGFARLIRSYEAWMLGSYIGFALALHIGVGYGLATFQYDLYLYAGHYMFALLLLGGRFLIELKPGTMRAILTGVLLLLVVVTAGNNIVKHADALDVIRQGYSDMQSQAGEAKLK</sequence>
<accession>A0ABV5KT95</accession>